<dbReference type="PROSITE" id="PS50850">
    <property type="entry name" value="MFS"/>
    <property type="match status" value="1"/>
</dbReference>
<feature type="transmembrane region" description="Helical" evidence="4">
    <location>
        <begin position="37"/>
        <end position="58"/>
    </location>
</feature>
<organism evidence="6 7">
    <name type="scientific">Neptunomonas concharum</name>
    <dbReference type="NCBI Taxonomy" id="1031538"/>
    <lineage>
        <taxon>Bacteria</taxon>
        <taxon>Pseudomonadati</taxon>
        <taxon>Pseudomonadota</taxon>
        <taxon>Gammaproteobacteria</taxon>
        <taxon>Oceanospirillales</taxon>
        <taxon>Oceanospirillaceae</taxon>
        <taxon>Neptunomonas</taxon>
    </lineage>
</organism>
<feature type="transmembrane region" description="Helical" evidence="4">
    <location>
        <begin position="204"/>
        <end position="225"/>
    </location>
</feature>
<evidence type="ECO:0000256" key="1">
    <source>
        <dbReference type="ARBA" id="ARBA00022692"/>
    </source>
</evidence>
<dbReference type="PANTHER" id="PTHR23521">
    <property type="entry name" value="TRANSPORTER MFS SUPERFAMILY"/>
    <property type="match status" value="1"/>
</dbReference>
<dbReference type="PANTHER" id="PTHR23521:SF3">
    <property type="entry name" value="MFS TRANSPORTER"/>
    <property type="match status" value="1"/>
</dbReference>
<dbReference type="GO" id="GO:0005886">
    <property type="term" value="C:plasma membrane"/>
    <property type="evidence" value="ECO:0007669"/>
    <property type="project" value="TreeGrafter"/>
</dbReference>
<evidence type="ECO:0000256" key="3">
    <source>
        <dbReference type="ARBA" id="ARBA00023136"/>
    </source>
</evidence>
<keyword evidence="7" id="KW-1185">Reference proteome</keyword>
<feature type="transmembrane region" description="Helical" evidence="4">
    <location>
        <begin position="89"/>
        <end position="109"/>
    </location>
</feature>
<dbReference type="OrthoDB" id="9781976at2"/>
<dbReference type="SUPFAM" id="SSF103473">
    <property type="entry name" value="MFS general substrate transporter"/>
    <property type="match status" value="1"/>
</dbReference>
<feature type="transmembrane region" description="Helical" evidence="4">
    <location>
        <begin position="357"/>
        <end position="377"/>
    </location>
</feature>
<feature type="transmembrane region" description="Helical" evidence="4">
    <location>
        <begin position="237"/>
        <end position="256"/>
    </location>
</feature>
<feature type="transmembrane region" description="Helical" evidence="4">
    <location>
        <begin position="292"/>
        <end position="312"/>
    </location>
</feature>
<dbReference type="Proteomes" id="UP000324760">
    <property type="component" value="Chromosome"/>
</dbReference>
<dbReference type="Gene3D" id="1.20.1250.20">
    <property type="entry name" value="MFS general substrate transporter like domains"/>
    <property type="match status" value="1"/>
</dbReference>
<keyword evidence="3 4" id="KW-0472">Membrane</keyword>
<protein>
    <submittedName>
        <fullName evidence="6">MFS transporter</fullName>
    </submittedName>
</protein>
<accession>A0A5P1RFC5</accession>
<feature type="domain" description="Major facilitator superfamily (MFS) profile" evidence="5">
    <location>
        <begin position="1"/>
        <end position="383"/>
    </location>
</feature>
<feature type="transmembrane region" description="Helical" evidence="4">
    <location>
        <begin position="151"/>
        <end position="170"/>
    </location>
</feature>
<dbReference type="Pfam" id="PF07690">
    <property type="entry name" value="MFS_1"/>
    <property type="match status" value="1"/>
</dbReference>
<gene>
    <name evidence="6" type="ORF">F0U83_05030</name>
</gene>
<dbReference type="InterPro" id="IPR020846">
    <property type="entry name" value="MFS_dom"/>
</dbReference>
<evidence type="ECO:0000313" key="7">
    <source>
        <dbReference type="Proteomes" id="UP000324760"/>
    </source>
</evidence>
<dbReference type="EMBL" id="CP043869">
    <property type="protein sequence ID" value="QEQ98338.1"/>
    <property type="molecule type" value="Genomic_DNA"/>
</dbReference>
<feature type="transmembrane region" description="Helical" evidence="4">
    <location>
        <begin position="65"/>
        <end position="83"/>
    </location>
</feature>
<feature type="transmembrane region" description="Helical" evidence="4">
    <location>
        <begin position="324"/>
        <end position="351"/>
    </location>
</feature>
<keyword evidence="2 4" id="KW-1133">Transmembrane helix</keyword>
<dbReference type="AlphaFoldDB" id="A0A5P1RFC5"/>
<evidence type="ECO:0000259" key="5">
    <source>
        <dbReference type="PROSITE" id="PS50850"/>
    </source>
</evidence>
<evidence type="ECO:0000256" key="2">
    <source>
        <dbReference type="ARBA" id="ARBA00022989"/>
    </source>
</evidence>
<evidence type="ECO:0000313" key="6">
    <source>
        <dbReference type="EMBL" id="QEQ98338.1"/>
    </source>
</evidence>
<keyword evidence="1 4" id="KW-0812">Transmembrane</keyword>
<name>A0A5P1RFC5_9GAMM</name>
<feature type="transmembrane region" description="Helical" evidence="4">
    <location>
        <begin position="268"/>
        <end position="286"/>
    </location>
</feature>
<dbReference type="InterPro" id="IPR036259">
    <property type="entry name" value="MFS_trans_sf"/>
</dbReference>
<evidence type="ECO:0000256" key="4">
    <source>
        <dbReference type="SAM" id="Phobius"/>
    </source>
</evidence>
<proteinExistence type="predicted"/>
<sequence>MIVVAQLLGTSLWFTPNGVSSGLIQDWGLSIEQLGFLTSTVQLGFIAGTLVVAFSGVADRFRASYVFACSALLGAVFNGLFILAEGSFFAALVWRFLTGFALAGVYPLGMKLVVSWVPHKTGYALGWLVGMLTLGTSLPHLMQGVAFGFDWRWVVFAASFLATVAAFMVYKLGDGEFIPTCSGRLLKGAVWQAYRIPQFRAAAIAYFGHCWELYAFWTLVPIIITGVLNTTELPLSWIPWLAFIVVAVGLPGCLVAGAMSREWGSARTAFVCLFISGLMCFIWPLIEGAPFWVIMFVLLLWGLTVIADSAQYSALAADSCPKEYLGSALALMNSIGFFMTILSISLTTLLYPLIQGYVAWILLIGPVVGLWSMRRLVSGTLSQ</sequence>
<dbReference type="KEGG" id="ncu:F0U83_05030"/>
<dbReference type="InterPro" id="IPR011701">
    <property type="entry name" value="MFS"/>
</dbReference>
<feature type="transmembrane region" description="Helical" evidence="4">
    <location>
        <begin position="121"/>
        <end position="139"/>
    </location>
</feature>
<dbReference type="GO" id="GO:0022857">
    <property type="term" value="F:transmembrane transporter activity"/>
    <property type="evidence" value="ECO:0007669"/>
    <property type="project" value="InterPro"/>
</dbReference>
<reference evidence="6 7" key="1">
    <citation type="journal article" date="2019" name="Biochem. Eng. J.">
        <title>Metabolic engineering of the marine bacteria Neptunomonas concharum for the production of acetoin and meso-2,3-butanediol from acetate.</title>
        <authorList>
            <person name="Li W."/>
            <person name="Pu N."/>
            <person name="Liu C.-X."/>
            <person name="Yuan Q.-P."/>
            <person name="Li Z.-J."/>
        </authorList>
    </citation>
    <scope>NUCLEOTIDE SEQUENCE [LARGE SCALE GENOMIC DNA]</scope>
    <source>
        <strain evidence="6 7">JCM17730</strain>
    </source>
</reference>